<protein>
    <recommendedName>
        <fullName evidence="1">DUF6879 domain-containing protein</fullName>
    </recommendedName>
</protein>
<sequence>MMHRPPAWSLAGSERVSLEEFQVRFGEAWSQIERRFIKVECWQSYKEAEGVRSQEAFQEGDVEAARRFLAEEAKGDQPLRDEVKARGLEFTRVRLVTPPLTDYLRYEMINYEIRGRLGESVEFISPASPVEEYFDFLLFDTKAALIHDYGDGPIGFQTGGWFTRVPETLDALARIVEDLRFQGTPMAEADLMSDVSGS</sequence>
<dbReference type="RefSeq" id="WP_131936173.1">
    <property type="nucleotide sequence ID" value="NZ_BAAAMX010000001.1"/>
</dbReference>
<evidence type="ECO:0000259" key="1">
    <source>
        <dbReference type="Pfam" id="PF21806"/>
    </source>
</evidence>
<keyword evidence="3" id="KW-1185">Reference proteome</keyword>
<evidence type="ECO:0000313" key="2">
    <source>
        <dbReference type="EMBL" id="TDC20047.1"/>
    </source>
</evidence>
<dbReference type="Pfam" id="PF21806">
    <property type="entry name" value="DUF6879"/>
    <property type="match status" value="1"/>
</dbReference>
<feature type="domain" description="DUF6879" evidence="1">
    <location>
        <begin position="25"/>
        <end position="188"/>
    </location>
</feature>
<name>A0A4R4PEH6_9ACTN</name>
<dbReference type="InterPro" id="IPR049244">
    <property type="entry name" value="DUF6879"/>
</dbReference>
<evidence type="ECO:0000313" key="3">
    <source>
        <dbReference type="Proteomes" id="UP000295431"/>
    </source>
</evidence>
<reference evidence="2 3" key="1">
    <citation type="submission" date="2019-03" db="EMBL/GenBank/DDBJ databases">
        <title>Draft genome sequences of novel Actinobacteria.</title>
        <authorList>
            <person name="Sahin N."/>
            <person name="Ay H."/>
            <person name="Saygin H."/>
        </authorList>
    </citation>
    <scope>NUCLEOTIDE SEQUENCE [LARGE SCALE GENOMIC DNA]</scope>
    <source>
        <strain evidence="2 3">DSM 45347</strain>
    </source>
</reference>
<dbReference type="OrthoDB" id="3436275at2"/>
<dbReference type="AlphaFoldDB" id="A0A4R4PEH6"/>
<dbReference type="EMBL" id="SMJW01000003">
    <property type="protein sequence ID" value="TDC20047.1"/>
    <property type="molecule type" value="Genomic_DNA"/>
</dbReference>
<dbReference type="Proteomes" id="UP000295431">
    <property type="component" value="Unassembled WGS sequence"/>
</dbReference>
<accession>A0A4R4PEH6</accession>
<gene>
    <name evidence="2" type="ORF">E1284_01465</name>
</gene>
<proteinExistence type="predicted"/>
<organism evidence="2 3">
    <name type="scientific">Actinomadura bangladeshensis</name>
    <dbReference type="NCBI Taxonomy" id="453573"/>
    <lineage>
        <taxon>Bacteria</taxon>
        <taxon>Bacillati</taxon>
        <taxon>Actinomycetota</taxon>
        <taxon>Actinomycetes</taxon>
        <taxon>Streptosporangiales</taxon>
        <taxon>Thermomonosporaceae</taxon>
        <taxon>Actinomadura</taxon>
    </lineage>
</organism>
<comment type="caution">
    <text evidence="2">The sequence shown here is derived from an EMBL/GenBank/DDBJ whole genome shotgun (WGS) entry which is preliminary data.</text>
</comment>